<keyword evidence="4" id="KW-1185">Reference proteome</keyword>
<evidence type="ECO:0000313" key="1">
    <source>
        <dbReference type="EMBL" id="GIE45449.1"/>
    </source>
</evidence>
<accession>A0A7W7HKG6</accession>
<dbReference type="Proteomes" id="UP000590511">
    <property type="component" value="Unassembled WGS sequence"/>
</dbReference>
<dbReference type="EMBL" id="BOMP01000163">
    <property type="protein sequence ID" value="GIE45449.1"/>
    <property type="molecule type" value="Genomic_DNA"/>
</dbReference>
<proteinExistence type="predicted"/>
<protein>
    <submittedName>
        <fullName evidence="2">Uncharacterized protein</fullName>
    </submittedName>
</protein>
<gene>
    <name evidence="1" type="ORF">Alo02nite_83470</name>
    <name evidence="2" type="ORF">BJ964_006349</name>
</gene>
<evidence type="ECO:0000313" key="3">
    <source>
        <dbReference type="Proteomes" id="UP000590511"/>
    </source>
</evidence>
<dbReference type="Proteomes" id="UP000631312">
    <property type="component" value="Unassembled WGS sequence"/>
</dbReference>
<dbReference type="RefSeq" id="WP_188124100.1">
    <property type="nucleotide sequence ID" value="NZ_BOMP01000163.1"/>
</dbReference>
<reference evidence="1 4" key="2">
    <citation type="submission" date="2021-01" db="EMBL/GenBank/DDBJ databases">
        <title>Whole genome shotgun sequence of Actinoplanes lobatus NBRC 12513.</title>
        <authorList>
            <person name="Komaki H."/>
            <person name="Tamura T."/>
        </authorList>
    </citation>
    <scope>NUCLEOTIDE SEQUENCE [LARGE SCALE GENOMIC DNA]</scope>
    <source>
        <strain evidence="1 4">NBRC 12513</strain>
    </source>
</reference>
<dbReference type="AlphaFoldDB" id="A0A7W7HKG6"/>
<name>A0A7W7HKG6_9ACTN</name>
<comment type="caution">
    <text evidence="2">The sequence shown here is derived from an EMBL/GenBank/DDBJ whole genome shotgun (WGS) entry which is preliminary data.</text>
</comment>
<evidence type="ECO:0000313" key="2">
    <source>
        <dbReference type="EMBL" id="MBB4752188.1"/>
    </source>
</evidence>
<organism evidence="2 3">
    <name type="scientific">Actinoplanes lobatus</name>
    <dbReference type="NCBI Taxonomy" id="113568"/>
    <lineage>
        <taxon>Bacteria</taxon>
        <taxon>Bacillati</taxon>
        <taxon>Actinomycetota</taxon>
        <taxon>Actinomycetes</taxon>
        <taxon>Micromonosporales</taxon>
        <taxon>Micromonosporaceae</taxon>
        <taxon>Actinoplanes</taxon>
    </lineage>
</organism>
<evidence type="ECO:0000313" key="4">
    <source>
        <dbReference type="Proteomes" id="UP000631312"/>
    </source>
</evidence>
<sequence length="157" mass="17093">MTSRLRDRATSPYVVARPPATPAPDRWTVVVDERGEPVTVLTPAGAEVAFVVADGETPVAAVLSLLEPDDVVVLTSAGTVSGVWAGDDLVDAVMAGPSRFTTDMRLPGEVRIPEVRRRCRYTEDGAVCDHRMSFPERPRELPECGNPQRLAAHRFGW</sequence>
<reference evidence="2 3" key="1">
    <citation type="submission" date="2020-08" db="EMBL/GenBank/DDBJ databases">
        <title>Sequencing the genomes of 1000 actinobacteria strains.</title>
        <authorList>
            <person name="Klenk H.-P."/>
        </authorList>
    </citation>
    <scope>NUCLEOTIDE SEQUENCE [LARGE SCALE GENOMIC DNA]</scope>
    <source>
        <strain evidence="2 3">DSM 43150</strain>
    </source>
</reference>
<dbReference type="EMBL" id="JACHNC010000001">
    <property type="protein sequence ID" value="MBB4752188.1"/>
    <property type="molecule type" value="Genomic_DNA"/>
</dbReference>